<reference evidence="2" key="1">
    <citation type="journal article" date="2023" name="Mol. Phylogenet. Evol.">
        <title>Genome-scale phylogeny and comparative genomics of the fungal order Sordariales.</title>
        <authorList>
            <person name="Hensen N."/>
            <person name="Bonometti L."/>
            <person name="Westerberg I."/>
            <person name="Brannstrom I.O."/>
            <person name="Guillou S."/>
            <person name="Cros-Aarteil S."/>
            <person name="Calhoun S."/>
            <person name="Haridas S."/>
            <person name="Kuo A."/>
            <person name="Mondo S."/>
            <person name="Pangilinan J."/>
            <person name="Riley R."/>
            <person name="LaButti K."/>
            <person name="Andreopoulos B."/>
            <person name="Lipzen A."/>
            <person name="Chen C."/>
            <person name="Yan M."/>
            <person name="Daum C."/>
            <person name="Ng V."/>
            <person name="Clum A."/>
            <person name="Steindorff A."/>
            <person name="Ohm R.A."/>
            <person name="Martin F."/>
            <person name="Silar P."/>
            <person name="Natvig D.O."/>
            <person name="Lalanne C."/>
            <person name="Gautier V."/>
            <person name="Ament-Velasquez S.L."/>
            <person name="Kruys A."/>
            <person name="Hutchinson M.I."/>
            <person name="Powell A.J."/>
            <person name="Barry K."/>
            <person name="Miller A.N."/>
            <person name="Grigoriev I.V."/>
            <person name="Debuchy R."/>
            <person name="Gladieux P."/>
            <person name="Hiltunen Thoren M."/>
            <person name="Johannesson H."/>
        </authorList>
    </citation>
    <scope>NUCLEOTIDE SEQUENCE</scope>
    <source>
        <strain evidence="2">CBS 118394</strain>
    </source>
</reference>
<dbReference type="PRINTS" id="PR00411">
    <property type="entry name" value="PNDRDTASEI"/>
</dbReference>
<dbReference type="InterPro" id="IPR036188">
    <property type="entry name" value="FAD/NAD-bd_sf"/>
</dbReference>
<dbReference type="PANTHER" id="PTHR43735:SF25">
    <property type="entry name" value="NAD(P)H DEHYDROGENASE 3"/>
    <property type="match status" value="1"/>
</dbReference>
<dbReference type="GO" id="GO:0050660">
    <property type="term" value="F:flavin adenine dinucleotide binding"/>
    <property type="evidence" value="ECO:0007669"/>
    <property type="project" value="TreeGrafter"/>
</dbReference>
<gene>
    <name evidence="2" type="ORF">B0H66DRAFT_387393</name>
</gene>
<dbReference type="PANTHER" id="PTHR43735">
    <property type="entry name" value="APOPTOSIS-INDUCING FACTOR 1"/>
    <property type="match status" value="1"/>
</dbReference>
<evidence type="ECO:0000259" key="1">
    <source>
        <dbReference type="Pfam" id="PF07992"/>
    </source>
</evidence>
<dbReference type="GO" id="GO:0005737">
    <property type="term" value="C:cytoplasm"/>
    <property type="evidence" value="ECO:0007669"/>
    <property type="project" value="TreeGrafter"/>
</dbReference>
<dbReference type="AlphaFoldDB" id="A0AAE0HV62"/>
<dbReference type="GO" id="GO:0004174">
    <property type="term" value="F:electron-transferring-flavoprotein dehydrogenase activity"/>
    <property type="evidence" value="ECO:0007669"/>
    <property type="project" value="TreeGrafter"/>
</dbReference>
<evidence type="ECO:0000313" key="2">
    <source>
        <dbReference type="EMBL" id="KAK3313154.1"/>
    </source>
</evidence>
<dbReference type="SUPFAM" id="SSF51905">
    <property type="entry name" value="FAD/NAD(P)-binding domain"/>
    <property type="match status" value="1"/>
</dbReference>
<dbReference type="PRINTS" id="PR00368">
    <property type="entry name" value="FADPNR"/>
</dbReference>
<feature type="domain" description="FAD/NAD(P)-binding" evidence="1">
    <location>
        <begin position="8"/>
        <end position="305"/>
    </location>
</feature>
<sequence>MSTTKKHEIVVLGGNFGGLSATHYLLRHTIPALQKLDKDQTYHVTLVTPNTDFLFKPATPRILIAPELLPESKIWRPLSDGLKRYSADQVTLVQGIATDLDPAKRAITVSLKPSRGEQTLSYDTVVIATGTTSASPAYTLHDNQSLTTETFKSVKAALADGAKTVLIAGGGAVGVETAGEVASAYPSAEVTLLSGADRLLKRTEARVGTRAQDYLQRHLGVKVVHNIRVTGLKGDGPSKTATLSDETTRTVDVYIDATGGTPNSKFLPKEWLDESGRVIKKDAYFRVKGGGEDDAQGAYIIGDIVAGSNNTIFELDANVPTACSAIGVDIAAKIGQEGKAPPLKEFKPMKNTIIVPVGPSGGVGLLLGWCAPSFFVKFVKCKTFLTEMIDGIVSGDKWK</sequence>
<dbReference type="Proteomes" id="UP001283341">
    <property type="component" value="Unassembled WGS sequence"/>
</dbReference>
<organism evidence="2 3">
    <name type="scientific">Apodospora peruviana</name>
    <dbReference type="NCBI Taxonomy" id="516989"/>
    <lineage>
        <taxon>Eukaryota</taxon>
        <taxon>Fungi</taxon>
        <taxon>Dikarya</taxon>
        <taxon>Ascomycota</taxon>
        <taxon>Pezizomycotina</taxon>
        <taxon>Sordariomycetes</taxon>
        <taxon>Sordariomycetidae</taxon>
        <taxon>Sordariales</taxon>
        <taxon>Lasiosphaeriaceae</taxon>
        <taxon>Apodospora</taxon>
    </lineage>
</organism>
<reference evidence="2" key="2">
    <citation type="submission" date="2023-06" db="EMBL/GenBank/DDBJ databases">
        <authorList>
            <consortium name="Lawrence Berkeley National Laboratory"/>
            <person name="Haridas S."/>
            <person name="Hensen N."/>
            <person name="Bonometti L."/>
            <person name="Westerberg I."/>
            <person name="Brannstrom I.O."/>
            <person name="Guillou S."/>
            <person name="Cros-Aarteil S."/>
            <person name="Calhoun S."/>
            <person name="Kuo A."/>
            <person name="Mondo S."/>
            <person name="Pangilinan J."/>
            <person name="Riley R."/>
            <person name="Labutti K."/>
            <person name="Andreopoulos B."/>
            <person name="Lipzen A."/>
            <person name="Chen C."/>
            <person name="Yanf M."/>
            <person name="Daum C."/>
            <person name="Ng V."/>
            <person name="Clum A."/>
            <person name="Steindorff A."/>
            <person name="Ohm R."/>
            <person name="Martin F."/>
            <person name="Silar P."/>
            <person name="Natvig D."/>
            <person name="Lalanne C."/>
            <person name="Gautier V."/>
            <person name="Ament-Velasquez S.L."/>
            <person name="Kruys A."/>
            <person name="Hutchinson M.I."/>
            <person name="Powell A.J."/>
            <person name="Barry K."/>
            <person name="Miller A.N."/>
            <person name="Grigoriev I.V."/>
            <person name="Debuchy R."/>
            <person name="Gladieux P."/>
            <person name="Thoren M.H."/>
            <person name="Johannesson H."/>
        </authorList>
    </citation>
    <scope>NUCLEOTIDE SEQUENCE</scope>
    <source>
        <strain evidence="2">CBS 118394</strain>
    </source>
</reference>
<name>A0AAE0HV62_9PEZI</name>
<comment type="caution">
    <text evidence="2">The sequence shown here is derived from an EMBL/GenBank/DDBJ whole genome shotgun (WGS) entry which is preliminary data.</text>
</comment>
<dbReference type="Pfam" id="PF07992">
    <property type="entry name" value="Pyr_redox_2"/>
    <property type="match status" value="1"/>
</dbReference>
<evidence type="ECO:0000313" key="3">
    <source>
        <dbReference type="Proteomes" id="UP001283341"/>
    </source>
</evidence>
<protein>
    <recommendedName>
        <fullName evidence="1">FAD/NAD(P)-binding domain-containing protein</fullName>
    </recommendedName>
</protein>
<dbReference type="EMBL" id="JAUEDM010000008">
    <property type="protein sequence ID" value="KAK3313154.1"/>
    <property type="molecule type" value="Genomic_DNA"/>
</dbReference>
<proteinExistence type="predicted"/>
<dbReference type="InterPro" id="IPR023753">
    <property type="entry name" value="FAD/NAD-binding_dom"/>
</dbReference>
<accession>A0AAE0HV62</accession>
<dbReference type="Gene3D" id="3.50.50.100">
    <property type="match status" value="1"/>
</dbReference>
<keyword evidence="3" id="KW-1185">Reference proteome</keyword>